<dbReference type="EMBL" id="BTGU01000004">
    <property type="protein sequence ID" value="GMN34483.1"/>
    <property type="molecule type" value="Genomic_DNA"/>
</dbReference>
<accession>A0AA87ZW37</accession>
<gene>
    <name evidence="2" type="ORF">TIFTF001_004721</name>
</gene>
<evidence type="ECO:0000256" key="1">
    <source>
        <dbReference type="SAM" id="MobiDB-lite"/>
    </source>
</evidence>
<sequence length="134" mass="14993">MEFKGTIEKGSLVMKILMMNRQEFSVIRHPGRGRSLRHEIRELHGHLLLNLGKILYRTPREFDEHSLYLVPSGSEERRQAGGGEDLDGDNGAEVAPVGWSPCCVVVAQLLTHEEGRAVGENDIVLGLDKELESY</sequence>
<comment type="caution">
    <text evidence="2">The sequence shown here is derived from an EMBL/GenBank/DDBJ whole genome shotgun (WGS) entry which is preliminary data.</text>
</comment>
<protein>
    <submittedName>
        <fullName evidence="2">Uncharacterized protein</fullName>
    </submittedName>
</protein>
<organism evidence="2 3">
    <name type="scientific">Ficus carica</name>
    <name type="common">Common fig</name>
    <dbReference type="NCBI Taxonomy" id="3494"/>
    <lineage>
        <taxon>Eukaryota</taxon>
        <taxon>Viridiplantae</taxon>
        <taxon>Streptophyta</taxon>
        <taxon>Embryophyta</taxon>
        <taxon>Tracheophyta</taxon>
        <taxon>Spermatophyta</taxon>
        <taxon>Magnoliopsida</taxon>
        <taxon>eudicotyledons</taxon>
        <taxon>Gunneridae</taxon>
        <taxon>Pentapetalae</taxon>
        <taxon>rosids</taxon>
        <taxon>fabids</taxon>
        <taxon>Rosales</taxon>
        <taxon>Moraceae</taxon>
        <taxon>Ficeae</taxon>
        <taxon>Ficus</taxon>
    </lineage>
</organism>
<proteinExistence type="predicted"/>
<dbReference type="Proteomes" id="UP001187192">
    <property type="component" value="Unassembled WGS sequence"/>
</dbReference>
<evidence type="ECO:0000313" key="2">
    <source>
        <dbReference type="EMBL" id="GMN34483.1"/>
    </source>
</evidence>
<evidence type="ECO:0000313" key="3">
    <source>
        <dbReference type="Proteomes" id="UP001187192"/>
    </source>
</evidence>
<name>A0AA87ZW37_FICCA</name>
<dbReference type="AlphaFoldDB" id="A0AA87ZW37"/>
<keyword evidence="3" id="KW-1185">Reference proteome</keyword>
<feature type="region of interest" description="Disordered" evidence="1">
    <location>
        <begin position="73"/>
        <end position="93"/>
    </location>
</feature>
<reference evidence="2" key="1">
    <citation type="submission" date="2023-07" db="EMBL/GenBank/DDBJ databases">
        <title>draft genome sequence of fig (Ficus carica).</title>
        <authorList>
            <person name="Takahashi T."/>
            <person name="Nishimura K."/>
        </authorList>
    </citation>
    <scope>NUCLEOTIDE SEQUENCE</scope>
</reference>